<gene>
    <name evidence="1" type="ORF">RM704_15580</name>
</gene>
<dbReference type="Proteomes" id="UP001180737">
    <property type="component" value="Unassembled WGS sequence"/>
</dbReference>
<evidence type="ECO:0000313" key="1">
    <source>
        <dbReference type="EMBL" id="MDT0568873.1"/>
    </source>
</evidence>
<protein>
    <recommendedName>
        <fullName evidence="3">Capsid maturation protease</fullName>
    </recommendedName>
</protein>
<organism evidence="1 2">
    <name type="scientific">Streptomyces gottesmaniae</name>
    <dbReference type="NCBI Taxonomy" id="3075518"/>
    <lineage>
        <taxon>Bacteria</taxon>
        <taxon>Bacillati</taxon>
        <taxon>Actinomycetota</taxon>
        <taxon>Actinomycetes</taxon>
        <taxon>Kitasatosporales</taxon>
        <taxon>Streptomycetaceae</taxon>
        <taxon>Streptomyces</taxon>
    </lineage>
</organism>
<dbReference type="EMBL" id="JAVRFJ010000012">
    <property type="protein sequence ID" value="MDT0568873.1"/>
    <property type="molecule type" value="Genomic_DNA"/>
</dbReference>
<evidence type="ECO:0000313" key="2">
    <source>
        <dbReference type="Proteomes" id="UP001180737"/>
    </source>
</evidence>
<accession>A0ABU2YX18</accession>
<proteinExistence type="predicted"/>
<sequence>MTVPPEAQAHQAERAAQAAVTAAAVRSVWMATDPEDLEGSWLAGAMFAAELIHAGQVAAAATTDAWLNREAGPGEGTVDPETAAAAAGDLTPALLYPLLIALNRLRRGFSMTMSILSGAYFLEMVTRSLVADAGRIADMAGMIARPRVVSYVRVVHLPACARCIILAGSEYSLSDGFLRHPRCDCTLAPRRPGDTWELLGPDELFAQMDPTQQRRAFGEAGMQAIAEGADIAQVVNARRGMKTATLYRRSVQATSEGTTRRGFYASRRAKFEKAAGVRFGESTQARTRTKAVRLMPEEIYRLADGDRDHAIRLLKKNAYIV</sequence>
<keyword evidence="2" id="KW-1185">Reference proteome</keyword>
<comment type="caution">
    <text evidence="1">The sequence shown here is derived from an EMBL/GenBank/DDBJ whole genome shotgun (WGS) entry which is preliminary data.</text>
</comment>
<reference evidence="1" key="1">
    <citation type="submission" date="2024-05" db="EMBL/GenBank/DDBJ databases">
        <title>30 novel species of actinomycetes from the DSMZ collection.</title>
        <authorList>
            <person name="Nouioui I."/>
        </authorList>
    </citation>
    <scope>NUCLEOTIDE SEQUENCE</scope>
    <source>
        <strain evidence="1">DSM 3412</strain>
    </source>
</reference>
<evidence type="ECO:0008006" key="3">
    <source>
        <dbReference type="Google" id="ProtNLM"/>
    </source>
</evidence>
<name>A0ABU2YX18_9ACTN</name>
<dbReference type="RefSeq" id="WP_052145767.1">
    <property type="nucleotide sequence ID" value="NZ_JAVRFJ010000012.1"/>
</dbReference>